<gene>
    <name evidence="1" type="ORF">NBR_LOCUS3677</name>
</gene>
<reference evidence="3" key="1">
    <citation type="submission" date="2017-02" db="UniProtKB">
        <authorList>
            <consortium name="WormBaseParasite"/>
        </authorList>
    </citation>
    <scope>IDENTIFICATION</scope>
</reference>
<evidence type="ECO:0000313" key="1">
    <source>
        <dbReference type="EMBL" id="VDL67266.1"/>
    </source>
</evidence>
<name>A0A0N4XMC3_NIPBR</name>
<protein>
    <submittedName>
        <fullName evidence="3">MazG domain-containing protein</fullName>
    </submittedName>
</protein>
<accession>A0A0N4XMC3</accession>
<evidence type="ECO:0000313" key="3">
    <source>
        <dbReference type="WBParaSite" id="NBR_0000367501-mRNA-1"/>
    </source>
</evidence>
<sequence length="103" mass="11657">MPKLLRVSNKALRRELIALTKMNTTCNGKMETDECEENLQSLCDGTLYLAFAIGDIAEGNEKAAIRKAHDIVRRRTHKSECPHMSYDLGYEAWKAVKDSLKSN</sequence>
<dbReference type="WBParaSite" id="NBR_0000367501-mRNA-1">
    <property type="protein sequence ID" value="NBR_0000367501-mRNA-1"/>
    <property type="gene ID" value="NBR_0000367501"/>
</dbReference>
<organism evidence="3">
    <name type="scientific">Nippostrongylus brasiliensis</name>
    <name type="common">Rat hookworm</name>
    <dbReference type="NCBI Taxonomy" id="27835"/>
    <lineage>
        <taxon>Eukaryota</taxon>
        <taxon>Metazoa</taxon>
        <taxon>Ecdysozoa</taxon>
        <taxon>Nematoda</taxon>
        <taxon>Chromadorea</taxon>
        <taxon>Rhabditida</taxon>
        <taxon>Rhabditina</taxon>
        <taxon>Rhabditomorpha</taxon>
        <taxon>Strongyloidea</taxon>
        <taxon>Heligmosomidae</taxon>
        <taxon>Nippostrongylus</taxon>
    </lineage>
</organism>
<evidence type="ECO:0000313" key="2">
    <source>
        <dbReference type="Proteomes" id="UP000271162"/>
    </source>
</evidence>
<dbReference type="EMBL" id="UYSL01005827">
    <property type="protein sequence ID" value="VDL67266.1"/>
    <property type="molecule type" value="Genomic_DNA"/>
</dbReference>
<dbReference type="AlphaFoldDB" id="A0A0N4XMC3"/>
<dbReference type="Proteomes" id="UP000271162">
    <property type="component" value="Unassembled WGS sequence"/>
</dbReference>
<proteinExistence type="predicted"/>
<reference evidence="1 2" key="2">
    <citation type="submission" date="2018-11" db="EMBL/GenBank/DDBJ databases">
        <authorList>
            <consortium name="Pathogen Informatics"/>
        </authorList>
    </citation>
    <scope>NUCLEOTIDE SEQUENCE [LARGE SCALE GENOMIC DNA]</scope>
</reference>
<keyword evidence="2" id="KW-1185">Reference proteome</keyword>